<dbReference type="PROSITE" id="PS50110">
    <property type="entry name" value="RESPONSE_REGULATORY"/>
    <property type="match status" value="1"/>
</dbReference>
<dbReference type="Pfam" id="PF00486">
    <property type="entry name" value="Trans_reg_C"/>
    <property type="match status" value="1"/>
</dbReference>
<reference evidence="16" key="1">
    <citation type="submission" date="2020-08" db="EMBL/GenBank/DDBJ databases">
        <title>Genome public.</title>
        <authorList>
            <person name="Liu C."/>
            <person name="Sun Q."/>
        </authorList>
    </citation>
    <scope>NUCLEOTIDE SEQUENCE</scope>
    <source>
        <strain evidence="16">BX15</strain>
    </source>
</reference>
<accession>A0A923MHV9</accession>
<organism evidence="16 17">
    <name type="scientific">Dysosmobacter segnis</name>
    <dbReference type="NCBI Taxonomy" id="2763042"/>
    <lineage>
        <taxon>Bacteria</taxon>
        <taxon>Bacillati</taxon>
        <taxon>Bacillota</taxon>
        <taxon>Clostridia</taxon>
        <taxon>Eubacteriales</taxon>
        <taxon>Oscillospiraceae</taxon>
        <taxon>Dysosmobacter</taxon>
    </lineage>
</organism>
<dbReference type="InterPro" id="IPR011006">
    <property type="entry name" value="CheY-like_superfamily"/>
</dbReference>
<protein>
    <recommendedName>
        <fullName evidence="11">Heme response regulator HssR</fullName>
    </recommendedName>
    <alternativeName>
        <fullName evidence="2">Stage 0 sporulation protein A homolog</fullName>
    </alternativeName>
</protein>
<dbReference type="InterPro" id="IPR001789">
    <property type="entry name" value="Sig_transdc_resp-reg_receiver"/>
</dbReference>
<evidence type="ECO:0000256" key="8">
    <source>
        <dbReference type="ARBA" id="ARBA00023163"/>
    </source>
</evidence>
<evidence type="ECO:0000256" key="13">
    <source>
        <dbReference type="PROSITE-ProRule" id="PRU01091"/>
    </source>
</evidence>
<dbReference type="GO" id="GO:0005829">
    <property type="term" value="C:cytosol"/>
    <property type="evidence" value="ECO:0007669"/>
    <property type="project" value="TreeGrafter"/>
</dbReference>
<comment type="function">
    <text evidence="10">Member of the two-component regulatory system HssS/HssR involved in intracellular heme homeostasis and tempering of staphylococcal virulence. Phosphorylated HssR binds to a direct repeat sequence within hrtAB promoter and activates the expression of hrtAB, an efflux pump, in response to extracellular heme, hemin, hemoglobin or blood.</text>
</comment>
<evidence type="ECO:0000256" key="12">
    <source>
        <dbReference type="PROSITE-ProRule" id="PRU00169"/>
    </source>
</evidence>
<evidence type="ECO:0000256" key="2">
    <source>
        <dbReference type="ARBA" id="ARBA00018672"/>
    </source>
</evidence>
<keyword evidence="12" id="KW-0597">Phosphoprotein</keyword>
<dbReference type="AlphaFoldDB" id="A0A923MHV9"/>
<evidence type="ECO:0000256" key="4">
    <source>
        <dbReference type="ARBA" id="ARBA00023015"/>
    </source>
</evidence>
<name>A0A923MHV9_9FIRM</name>
<gene>
    <name evidence="16" type="ORF">H8Z83_11900</name>
</gene>
<dbReference type="PANTHER" id="PTHR48111">
    <property type="entry name" value="REGULATOR OF RPOS"/>
    <property type="match status" value="1"/>
</dbReference>
<evidence type="ECO:0000256" key="3">
    <source>
        <dbReference type="ARBA" id="ARBA00022490"/>
    </source>
</evidence>
<feature type="domain" description="Response regulatory" evidence="14">
    <location>
        <begin position="3"/>
        <end position="116"/>
    </location>
</feature>
<dbReference type="GO" id="GO:0032993">
    <property type="term" value="C:protein-DNA complex"/>
    <property type="evidence" value="ECO:0007669"/>
    <property type="project" value="TreeGrafter"/>
</dbReference>
<sequence>MATILLAEDNEAVRLLTQAKLRHQFTVVTAANGREALDILNRQHVDLIVADVMMPVMDGYQLVRTLRAEGNEIPVLFLTALQSMDSKREGFSSGIDDYLTKPVDYEELIWRIQALLRRAHIASEQQILVGNTRLDSASYTVTCRGQTLELPKKEFDLLYKLLSYPGQIFTRSQLLDDVWGYVSESGEDTDKTHISRLRNRLKDVDDFQIITIKGLGYKAELVKEKEQ</sequence>
<keyword evidence="8" id="KW-0804">Transcription</keyword>
<dbReference type="GO" id="GO:0000156">
    <property type="term" value="F:phosphorelay response regulator activity"/>
    <property type="evidence" value="ECO:0007669"/>
    <property type="project" value="TreeGrafter"/>
</dbReference>
<dbReference type="SMART" id="SM00448">
    <property type="entry name" value="REC"/>
    <property type="match status" value="1"/>
</dbReference>
<evidence type="ECO:0000256" key="7">
    <source>
        <dbReference type="ARBA" id="ARBA00023159"/>
    </source>
</evidence>
<dbReference type="CDD" id="cd17574">
    <property type="entry name" value="REC_OmpR"/>
    <property type="match status" value="1"/>
</dbReference>
<dbReference type="InterPro" id="IPR001867">
    <property type="entry name" value="OmpR/PhoB-type_DNA-bd"/>
</dbReference>
<dbReference type="GO" id="GO:0006355">
    <property type="term" value="P:regulation of DNA-templated transcription"/>
    <property type="evidence" value="ECO:0007669"/>
    <property type="project" value="InterPro"/>
</dbReference>
<dbReference type="Pfam" id="PF00072">
    <property type="entry name" value="Response_reg"/>
    <property type="match status" value="1"/>
</dbReference>
<evidence type="ECO:0000256" key="5">
    <source>
        <dbReference type="ARBA" id="ARBA00023026"/>
    </source>
</evidence>
<feature type="DNA-binding region" description="OmpR/PhoB-type" evidence="13">
    <location>
        <begin position="124"/>
        <end position="221"/>
    </location>
</feature>
<evidence type="ECO:0000256" key="6">
    <source>
        <dbReference type="ARBA" id="ARBA00023125"/>
    </source>
</evidence>
<dbReference type="RefSeq" id="WP_187015241.1">
    <property type="nucleotide sequence ID" value="NZ_JACOQI010000011.1"/>
</dbReference>
<keyword evidence="5" id="KW-0843">Virulence</keyword>
<evidence type="ECO:0000256" key="9">
    <source>
        <dbReference type="ARBA" id="ARBA00024867"/>
    </source>
</evidence>
<dbReference type="GO" id="GO:0000976">
    <property type="term" value="F:transcription cis-regulatory region binding"/>
    <property type="evidence" value="ECO:0007669"/>
    <property type="project" value="TreeGrafter"/>
</dbReference>
<evidence type="ECO:0000313" key="17">
    <source>
        <dbReference type="Proteomes" id="UP000620327"/>
    </source>
</evidence>
<dbReference type="InterPro" id="IPR039420">
    <property type="entry name" value="WalR-like"/>
</dbReference>
<dbReference type="PANTHER" id="PTHR48111:SF49">
    <property type="entry name" value="HEME RESPONSE REGULATOR HSSR"/>
    <property type="match status" value="1"/>
</dbReference>
<proteinExistence type="predicted"/>
<feature type="domain" description="OmpR/PhoB-type" evidence="15">
    <location>
        <begin position="124"/>
        <end position="221"/>
    </location>
</feature>
<dbReference type="EMBL" id="JACOQI010000011">
    <property type="protein sequence ID" value="MBC5771012.1"/>
    <property type="molecule type" value="Genomic_DNA"/>
</dbReference>
<evidence type="ECO:0000256" key="1">
    <source>
        <dbReference type="ARBA" id="ARBA00004496"/>
    </source>
</evidence>
<dbReference type="Gene3D" id="1.10.10.10">
    <property type="entry name" value="Winged helix-like DNA-binding domain superfamily/Winged helix DNA-binding domain"/>
    <property type="match status" value="1"/>
</dbReference>
<comment type="function">
    <text evidence="9">May play the central regulatory role in sporulation. It may be an element of the effector pathway responsible for the activation of sporulation genes in response to nutritional stress. Spo0A may act in concert with spo0H (a sigma factor) to control the expression of some genes that are critical to the sporulation process.</text>
</comment>
<dbReference type="SUPFAM" id="SSF52172">
    <property type="entry name" value="CheY-like"/>
    <property type="match status" value="1"/>
</dbReference>
<feature type="modified residue" description="4-aspartylphosphate" evidence="12">
    <location>
        <position position="51"/>
    </location>
</feature>
<keyword evidence="4" id="KW-0805">Transcription regulation</keyword>
<keyword evidence="3" id="KW-0963">Cytoplasm</keyword>
<dbReference type="SMART" id="SM00862">
    <property type="entry name" value="Trans_reg_C"/>
    <property type="match status" value="1"/>
</dbReference>
<dbReference type="CDD" id="cd00383">
    <property type="entry name" value="trans_reg_C"/>
    <property type="match status" value="1"/>
</dbReference>
<keyword evidence="7" id="KW-0010">Activator</keyword>
<comment type="caution">
    <text evidence="16">The sequence shown here is derived from an EMBL/GenBank/DDBJ whole genome shotgun (WGS) entry which is preliminary data.</text>
</comment>
<comment type="subcellular location">
    <subcellularLocation>
        <location evidence="1">Cytoplasm</location>
    </subcellularLocation>
</comment>
<keyword evidence="6 13" id="KW-0238">DNA-binding</keyword>
<dbReference type="Gene3D" id="3.40.50.2300">
    <property type="match status" value="1"/>
</dbReference>
<evidence type="ECO:0000313" key="16">
    <source>
        <dbReference type="EMBL" id="MBC5771012.1"/>
    </source>
</evidence>
<evidence type="ECO:0000256" key="11">
    <source>
        <dbReference type="ARBA" id="ARBA00039976"/>
    </source>
</evidence>
<evidence type="ECO:0000259" key="14">
    <source>
        <dbReference type="PROSITE" id="PS50110"/>
    </source>
</evidence>
<dbReference type="PROSITE" id="PS51755">
    <property type="entry name" value="OMPR_PHOB"/>
    <property type="match status" value="1"/>
</dbReference>
<dbReference type="InterPro" id="IPR036388">
    <property type="entry name" value="WH-like_DNA-bd_sf"/>
</dbReference>
<dbReference type="Proteomes" id="UP000620327">
    <property type="component" value="Unassembled WGS sequence"/>
</dbReference>
<evidence type="ECO:0000256" key="10">
    <source>
        <dbReference type="ARBA" id="ARBA00037471"/>
    </source>
</evidence>
<evidence type="ECO:0000259" key="15">
    <source>
        <dbReference type="PROSITE" id="PS51755"/>
    </source>
</evidence>
<keyword evidence="17" id="KW-1185">Reference proteome</keyword>